<dbReference type="AlphaFoldDB" id="A0A9Q1MAH8"/>
<evidence type="ECO:0000313" key="3">
    <source>
        <dbReference type="Proteomes" id="UP001152561"/>
    </source>
</evidence>
<feature type="region of interest" description="Disordered" evidence="1">
    <location>
        <begin position="1"/>
        <end position="38"/>
    </location>
</feature>
<feature type="compositionally biased region" description="Basic and acidic residues" evidence="1">
    <location>
        <begin position="1"/>
        <end position="21"/>
    </location>
</feature>
<comment type="caution">
    <text evidence="2">The sequence shown here is derived from an EMBL/GenBank/DDBJ whole genome shotgun (WGS) entry which is preliminary data.</text>
</comment>
<name>A0A9Q1MAH8_9SOLA</name>
<dbReference type="EMBL" id="JAJAGQ010000008">
    <property type="protein sequence ID" value="KAJ8555196.1"/>
    <property type="molecule type" value="Genomic_DNA"/>
</dbReference>
<sequence length="124" mass="14155">MTSSQKARDGRGSVQGEERVFGPRKKVNPKGVEERDLGYSTNVKKIKEQEDRSKIESGSRNSFRFLVKRAPQKQVQSVEDDPVADEKPKQMGVTELAKRRMAHLAKLSECWWDKQKKISDHAEG</sequence>
<keyword evidence="3" id="KW-1185">Reference proteome</keyword>
<gene>
    <name evidence="2" type="ORF">K7X08_012692</name>
</gene>
<evidence type="ECO:0000313" key="2">
    <source>
        <dbReference type="EMBL" id="KAJ8555196.1"/>
    </source>
</evidence>
<accession>A0A9Q1MAH8</accession>
<reference evidence="3" key="1">
    <citation type="journal article" date="2023" name="Proc. Natl. Acad. Sci. U.S.A.">
        <title>Genomic and structural basis for evolution of tropane alkaloid biosynthesis.</title>
        <authorList>
            <person name="Wanga Y.-J."/>
            <person name="Taina T."/>
            <person name="Yua J.-Y."/>
            <person name="Lia J."/>
            <person name="Xua B."/>
            <person name="Chenc J."/>
            <person name="D'Auriad J.C."/>
            <person name="Huanga J.-P."/>
            <person name="Huanga S.-X."/>
        </authorList>
    </citation>
    <scope>NUCLEOTIDE SEQUENCE [LARGE SCALE GENOMIC DNA]</scope>
    <source>
        <strain evidence="3">cv. KIB-2019</strain>
    </source>
</reference>
<evidence type="ECO:0000256" key="1">
    <source>
        <dbReference type="SAM" id="MobiDB-lite"/>
    </source>
</evidence>
<proteinExistence type="predicted"/>
<dbReference type="Proteomes" id="UP001152561">
    <property type="component" value="Unassembled WGS sequence"/>
</dbReference>
<protein>
    <submittedName>
        <fullName evidence="2">Uncharacterized protein</fullName>
    </submittedName>
</protein>
<organism evidence="2 3">
    <name type="scientific">Anisodus acutangulus</name>
    <dbReference type="NCBI Taxonomy" id="402998"/>
    <lineage>
        <taxon>Eukaryota</taxon>
        <taxon>Viridiplantae</taxon>
        <taxon>Streptophyta</taxon>
        <taxon>Embryophyta</taxon>
        <taxon>Tracheophyta</taxon>
        <taxon>Spermatophyta</taxon>
        <taxon>Magnoliopsida</taxon>
        <taxon>eudicotyledons</taxon>
        <taxon>Gunneridae</taxon>
        <taxon>Pentapetalae</taxon>
        <taxon>asterids</taxon>
        <taxon>lamiids</taxon>
        <taxon>Solanales</taxon>
        <taxon>Solanaceae</taxon>
        <taxon>Solanoideae</taxon>
        <taxon>Hyoscyameae</taxon>
        <taxon>Anisodus</taxon>
    </lineage>
</organism>